<dbReference type="Pfam" id="PF08237">
    <property type="entry name" value="PE-PPE"/>
    <property type="match status" value="1"/>
</dbReference>
<name>A0ABS6KSR7_9MYCO</name>
<gene>
    <name evidence="3" type="ORF">FR943_22595</name>
</gene>
<dbReference type="EMBL" id="VOMB01000024">
    <property type="protein sequence ID" value="MBU9766618.1"/>
    <property type="molecule type" value="Genomic_DNA"/>
</dbReference>
<evidence type="ECO:0000313" key="4">
    <source>
        <dbReference type="Proteomes" id="UP000812982"/>
    </source>
</evidence>
<evidence type="ECO:0000313" key="3">
    <source>
        <dbReference type="EMBL" id="MBU9766618.1"/>
    </source>
</evidence>
<sequence length="527" mass="56059">MLLAGGVVAASVGVGVSTPTATYSASVRLAGTTIGVGPSFEGFGLSIPLPFYGGVVPDGDSFHTVAYPAQMTVSIPIISDLPGLSDIPYWPQSLKRSEQIGAGYLLQDIAAAPTGDKLTIIGLSQGTEVAELARTAMAKVPNYVANADNYEFVLIGNPYQPNGGLLTRFTAWKDLPILGDLFPLGRPGPSDSPFKTTYYQNQYDGVVDFPAYFNLLSIANQVPGMLFGHVFPGYVLERPDTANAVVTQVGNTTYVMLPQYLPLLAPLRIPASLIGAERFVDAIDPVLRVFVEMGYDRTADPSLVKEFSWTTPEEKVQEALDALPGAFAQSLAILGGEPYVPTLPAPVVSGAEPSPWIEHPIDPVDDSPWAHAVRHAVEDLTRSLSEATRPLADVFQAIGGATSPQKAAEPDDDRVPVRTTEPEADEAPQADRRSRHTPNRPNAPHTESSKQRLRAVTDAPRSTKPESAGKTTGKTAGKTTHPGGAGTSPQSERSGAASAHSAKPASKTPHTKRDRPSKHKSAHARQR</sequence>
<accession>A0ABS6KSR7</accession>
<evidence type="ECO:0000259" key="2">
    <source>
        <dbReference type="Pfam" id="PF08237"/>
    </source>
</evidence>
<feature type="compositionally biased region" description="Basic residues" evidence="1">
    <location>
        <begin position="509"/>
        <end position="527"/>
    </location>
</feature>
<feature type="domain" description="PE-PPE" evidence="2">
    <location>
        <begin position="62"/>
        <end position="296"/>
    </location>
</feature>
<protein>
    <submittedName>
        <fullName evidence="3">PE-PPE domain-containing protein</fullName>
    </submittedName>
</protein>
<keyword evidence="4" id="KW-1185">Reference proteome</keyword>
<feature type="compositionally biased region" description="Low complexity" evidence="1">
    <location>
        <begin position="468"/>
        <end position="482"/>
    </location>
</feature>
<reference evidence="3 4" key="1">
    <citation type="journal article" date="2021" name="Sci. Rep.">
        <title>Phenotypic and genomic hallmarks of a novel, potentially pathogenic rapidly growing Mycobacterium species related to the Mycobacterium fortuitum complex.</title>
        <authorList>
            <person name="Gharbi R."/>
            <person name="Khanna V."/>
            <person name="Frigui W."/>
            <person name="Mhenni B."/>
            <person name="Brosch R."/>
            <person name="Mardassi H."/>
        </authorList>
    </citation>
    <scope>NUCLEOTIDE SEQUENCE [LARGE SCALE GENOMIC DNA]</scope>
    <source>
        <strain evidence="3 4">TNTM28</strain>
    </source>
</reference>
<feature type="region of interest" description="Disordered" evidence="1">
    <location>
        <begin position="400"/>
        <end position="527"/>
    </location>
</feature>
<organism evidence="3 4">
    <name type="scientific">[Mycobacterium] fortunisiensis</name>
    <dbReference type="NCBI Taxonomy" id="2600579"/>
    <lineage>
        <taxon>Bacteria</taxon>
        <taxon>Bacillati</taxon>
        <taxon>Actinomycetota</taxon>
        <taxon>Actinomycetes</taxon>
        <taxon>Mycobacteriales</taxon>
        <taxon>Mycobacteriaceae</taxon>
        <taxon>Mycolicibacterium</taxon>
    </lineage>
</organism>
<dbReference type="Proteomes" id="UP000812982">
    <property type="component" value="Unassembled WGS sequence"/>
</dbReference>
<proteinExistence type="predicted"/>
<comment type="caution">
    <text evidence="3">The sequence shown here is derived from an EMBL/GenBank/DDBJ whole genome shotgun (WGS) entry which is preliminary data.</text>
</comment>
<feature type="compositionally biased region" description="Low complexity" evidence="1">
    <location>
        <begin position="494"/>
        <end position="506"/>
    </location>
</feature>
<dbReference type="InterPro" id="IPR013228">
    <property type="entry name" value="PE-PPE_C"/>
</dbReference>
<evidence type="ECO:0000256" key="1">
    <source>
        <dbReference type="SAM" id="MobiDB-lite"/>
    </source>
</evidence>